<dbReference type="AlphaFoldDB" id="X1DXN7"/>
<gene>
    <name evidence="2" type="ORF">S01H4_66599</name>
</gene>
<keyword evidence="1" id="KW-0472">Membrane</keyword>
<evidence type="ECO:0000313" key="2">
    <source>
        <dbReference type="EMBL" id="GAH25022.1"/>
    </source>
</evidence>
<feature type="transmembrane region" description="Helical" evidence="1">
    <location>
        <begin position="20"/>
        <end position="41"/>
    </location>
</feature>
<dbReference type="EMBL" id="BART01041342">
    <property type="protein sequence ID" value="GAH25022.1"/>
    <property type="molecule type" value="Genomic_DNA"/>
</dbReference>
<evidence type="ECO:0000256" key="1">
    <source>
        <dbReference type="SAM" id="Phobius"/>
    </source>
</evidence>
<keyword evidence="1" id="KW-0812">Transmembrane</keyword>
<proteinExistence type="predicted"/>
<sequence length="57" mass="6091">AIPANNTQPAASPSNPSVRLTLLGVATIIAIIKGIYIHPMLRVRELKGISRYLLNPG</sequence>
<accession>X1DXN7</accession>
<reference evidence="2" key="1">
    <citation type="journal article" date="2014" name="Front. Microbiol.">
        <title>High frequency of phylogenetically diverse reductive dehalogenase-homologous genes in deep subseafloor sedimentary metagenomes.</title>
        <authorList>
            <person name="Kawai M."/>
            <person name="Futagami T."/>
            <person name="Toyoda A."/>
            <person name="Takaki Y."/>
            <person name="Nishi S."/>
            <person name="Hori S."/>
            <person name="Arai W."/>
            <person name="Tsubouchi T."/>
            <person name="Morono Y."/>
            <person name="Uchiyama I."/>
            <person name="Ito T."/>
            <person name="Fujiyama A."/>
            <person name="Inagaki F."/>
            <person name="Takami H."/>
        </authorList>
    </citation>
    <scope>NUCLEOTIDE SEQUENCE</scope>
    <source>
        <strain evidence="2">Expedition CK06-06</strain>
    </source>
</reference>
<name>X1DXN7_9ZZZZ</name>
<feature type="non-terminal residue" evidence="2">
    <location>
        <position position="1"/>
    </location>
</feature>
<comment type="caution">
    <text evidence="2">The sequence shown here is derived from an EMBL/GenBank/DDBJ whole genome shotgun (WGS) entry which is preliminary data.</text>
</comment>
<keyword evidence="1" id="KW-1133">Transmembrane helix</keyword>
<organism evidence="2">
    <name type="scientific">marine sediment metagenome</name>
    <dbReference type="NCBI Taxonomy" id="412755"/>
    <lineage>
        <taxon>unclassified sequences</taxon>
        <taxon>metagenomes</taxon>
        <taxon>ecological metagenomes</taxon>
    </lineage>
</organism>
<protein>
    <submittedName>
        <fullName evidence="2">Uncharacterized protein</fullName>
    </submittedName>
</protein>